<feature type="domain" description="Cation efflux protein transmembrane" evidence="8">
    <location>
        <begin position="125"/>
        <end position="317"/>
    </location>
</feature>
<feature type="transmembrane region" description="Helical" evidence="7">
    <location>
        <begin position="191"/>
        <end position="210"/>
    </location>
</feature>
<feature type="compositionally biased region" description="Polar residues" evidence="6">
    <location>
        <begin position="47"/>
        <end position="60"/>
    </location>
</feature>
<evidence type="ECO:0000256" key="5">
    <source>
        <dbReference type="ARBA" id="ARBA00023136"/>
    </source>
</evidence>
<dbReference type="SUPFAM" id="SSF160240">
    <property type="entry name" value="Cation efflux protein cytoplasmic domain-like"/>
    <property type="match status" value="1"/>
</dbReference>
<dbReference type="Pfam" id="PF01545">
    <property type="entry name" value="Cation_efflux"/>
    <property type="match status" value="1"/>
</dbReference>
<dbReference type="InterPro" id="IPR058533">
    <property type="entry name" value="Cation_efflux_TM"/>
</dbReference>
<dbReference type="Proteomes" id="UP000298061">
    <property type="component" value="Unassembled WGS sequence"/>
</dbReference>
<dbReference type="InterPro" id="IPR002524">
    <property type="entry name" value="Cation_efflux"/>
</dbReference>
<organism evidence="10 11">
    <name type="scientific">Hericium alpestre</name>
    <dbReference type="NCBI Taxonomy" id="135208"/>
    <lineage>
        <taxon>Eukaryota</taxon>
        <taxon>Fungi</taxon>
        <taxon>Dikarya</taxon>
        <taxon>Basidiomycota</taxon>
        <taxon>Agaricomycotina</taxon>
        <taxon>Agaricomycetes</taxon>
        <taxon>Russulales</taxon>
        <taxon>Hericiaceae</taxon>
        <taxon>Hericium</taxon>
    </lineage>
</organism>
<dbReference type="NCBIfam" id="TIGR01297">
    <property type="entry name" value="CDF"/>
    <property type="match status" value="1"/>
</dbReference>
<feature type="transmembrane region" description="Helical" evidence="7">
    <location>
        <begin position="148"/>
        <end position="170"/>
    </location>
</feature>
<dbReference type="STRING" id="135208.A0A4Z0A3K6"/>
<dbReference type="InterPro" id="IPR027469">
    <property type="entry name" value="Cation_efflux_TMD_sf"/>
</dbReference>
<dbReference type="PANTHER" id="PTHR43840:SF12">
    <property type="entry name" value="CATION DIFFUSION FACILITATOR 1 (AFU_ORTHOLOGUE AFUA_1G14440)"/>
    <property type="match status" value="1"/>
</dbReference>
<feature type="compositionally biased region" description="Low complexity" evidence="6">
    <location>
        <begin position="18"/>
        <end position="34"/>
    </location>
</feature>
<dbReference type="InterPro" id="IPR027470">
    <property type="entry name" value="Cation_efflux_CTD"/>
</dbReference>
<sequence length="411" mass="45756">MVFPPDVKYKDDLDGDDGVAVASSSSKTDTAASDQRSPEDDIERTSDSPNASSSTIHDPYRFNSSLKTEEELALLRRRHPGKKLEHYHRKQNELILNLLKPMEEHTEDARADEELSRLPVKIAVQASLIANFALCVLQLYAAASSASLSLLATGIDSVFDIGSNVLLYWLHQKASKMDINKWPVGGARLETIGNVIYGFLMGSVNLVVIVESVRDLVSHHGGDLNTLHVPSLVAVGAALGVKFILFLYCYSLRKKSSQVLVLWEDHRNDLFINSFGLLMSAGGSKLKWFLDPMGAIIIAAGVMIAWGRTISQQFELLAGKSAPYEFLQLIIYKAMTFSDEIEKIDTVRAYHSGPDYFVEVDIVMNADTPLWKAHDVSQQLQDKIEVLPNVERAFVHVDHETTHTPEHRKNV</sequence>
<keyword evidence="2" id="KW-0813">Transport</keyword>
<evidence type="ECO:0000256" key="3">
    <source>
        <dbReference type="ARBA" id="ARBA00022692"/>
    </source>
</evidence>
<feature type="transmembrane region" description="Helical" evidence="7">
    <location>
        <begin position="288"/>
        <end position="307"/>
    </location>
</feature>
<reference evidence="10 11" key="1">
    <citation type="submission" date="2019-02" db="EMBL/GenBank/DDBJ databases">
        <title>Genome sequencing of the rare red list fungi Hericium alpestre (H. flagellum).</title>
        <authorList>
            <person name="Buettner E."/>
            <person name="Kellner H."/>
        </authorList>
    </citation>
    <scope>NUCLEOTIDE SEQUENCE [LARGE SCALE GENOMIC DNA]</scope>
    <source>
        <strain evidence="10 11">DSM 108284</strain>
    </source>
</reference>
<dbReference type="GO" id="GO:0098771">
    <property type="term" value="P:inorganic ion homeostasis"/>
    <property type="evidence" value="ECO:0007669"/>
    <property type="project" value="UniProtKB-ARBA"/>
</dbReference>
<accession>A0A4Z0A3K6</accession>
<dbReference type="EMBL" id="SFCI01000259">
    <property type="protein sequence ID" value="TFY81024.1"/>
    <property type="molecule type" value="Genomic_DNA"/>
</dbReference>
<name>A0A4Z0A3K6_9AGAM</name>
<gene>
    <name evidence="10" type="ORF">EWM64_g2992</name>
</gene>
<evidence type="ECO:0000256" key="2">
    <source>
        <dbReference type="ARBA" id="ARBA00022448"/>
    </source>
</evidence>
<dbReference type="InterPro" id="IPR050291">
    <property type="entry name" value="CDF_Transporter"/>
</dbReference>
<evidence type="ECO:0000259" key="8">
    <source>
        <dbReference type="Pfam" id="PF01545"/>
    </source>
</evidence>
<keyword evidence="3 7" id="KW-0812">Transmembrane</keyword>
<dbReference type="OrthoDB" id="78296at2759"/>
<feature type="transmembrane region" description="Helical" evidence="7">
    <location>
        <begin position="122"/>
        <end position="142"/>
    </location>
</feature>
<feature type="transmembrane region" description="Helical" evidence="7">
    <location>
        <begin position="230"/>
        <end position="250"/>
    </location>
</feature>
<dbReference type="GO" id="GO:0030003">
    <property type="term" value="P:intracellular monoatomic cation homeostasis"/>
    <property type="evidence" value="ECO:0007669"/>
    <property type="project" value="UniProtKB-ARBA"/>
</dbReference>
<dbReference type="SUPFAM" id="SSF161111">
    <property type="entry name" value="Cation efflux protein transmembrane domain-like"/>
    <property type="match status" value="1"/>
</dbReference>
<keyword evidence="4 7" id="KW-1133">Transmembrane helix</keyword>
<dbReference type="FunFam" id="1.20.1510.10:FF:000005">
    <property type="entry name" value="Putative Cation diffusion facilitator 1"/>
    <property type="match status" value="1"/>
</dbReference>
<dbReference type="PANTHER" id="PTHR43840">
    <property type="entry name" value="MITOCHONDRIAL METAL TRANSPORTER 1-RELATED"/>
    <property type="match status" value="1"/>
</dbReference>
<evidence type="ECO:0000256" key="7">
    <source>
        <dbReference type="SAM" id="Phobius"/>
    </source>
</evidence>
<dbReference type="GO" id="GO:0016020">
    <property type="term" value="C:membrane"/>
    <property type="evidence" value="ECO:0007669"/>
    <property type="project" value="UniProtKB-SubCell"/>
</dbReference>
<dbReference type="InterPro" id="IPR036837">
    <property type="entry name" value="Cation_efflux_CTD_sf"/>
</dbReference>
<evidence type="ECO:0000256" key="4">
    <source>
        <dbReference type="ARBA" id="ARBA00022989"/>
    </source>
</evidence>
<keyword evidence="11" id="KW-1185">Reference proteome</keyword>
<keyword evidence="5 7" id="KW-0472">Membrane</keyword>
<dbReference type="Gene3D" id="3.30.70.1350">
    <property type="entry name" value="Cation efflux protein, cytoplasmic domain"/>
    <property type="match status" value="1"/>
</dbReference>
<dbReference type="GO" id="GO:0008324">
    <property type="term" value="F:monoatomic cation transmembrane transporter activity"/>
    <property type="evidence" value="ECO:0007669"/>
    <property type="project" value="InterPro"/>
</dbReference>
<comment type="subcellular location">
    <subcellularLocation>
        <location evidence="1">Membrane</location>
        <topology evidence="1">Multi-pass membrane protein</topology>
    </subcellularLocation>
</comment>
<proteinExistence type="predicted"/>
<dbReference type="Pfam" id="PF16916">
    <property type="entry name" value="ZT_dimer"/>
    <property type="match status" value="1"/>
</dbReference>
<feature type="compositionally biased region" description="Basic and acidic residues" evidence="6">
    <location>
        <begin position="36"/>
        <end position="46"/>
    </location>
</feature>
<evidence type="ECO:0000256" key="1">
    <source>
        <dbReference type="ARBA" id="ARBA00004141"/>
    </source>
</evidence>
<evidence type="ECO:0000313" key="11">
    <source>
        <dbReference type="Proteomes" id="UP000298061"/>
    </source>
</evidence>
<protein>
    <submittedName>
        <fullName evidence="10">Uncharacterized protein</fullName>
    </submittedName>
</protein>
<feature type="domain" description="Cation efflux protein cytoplasmic" evidence="9">
    <location>
        <begin position="339"/>
        <end position="399"/>
    </location>
</feature>
<dbReference type="Gene3D" id="1.20.1510.10">
    <property type="entry name" value="Cation efflux protein transmembrane domain"/>
    <property type="match status" value="1"/>
</dbReference>
<dbReference type="AlphaFoldDB" id="A0A4Z0A3K6"/>
<evidence type="ECO:0000313" key="10">
    <source>
        <dbReference type="EMBL" id="TFY81024.1"/>
    </source>
</evidence>
<evidence type="ECO:0000259" key="9">
    <source>
        <dbReference type="Pfam" id="PF16916"/>
    </source>
</evidence>
<comment type="caution">
    <text evidence="10">The sequence shown here is derived from an EMBL/GenBank/DDBJ whole genome shotgun (WGS) entry which is preliminary data.</text>
</comment>
<evidence type="ECO:0000256" key="6">
    <source>
        <dbReference type="SAM" id="MobiDB-lite"/>
    </source>
</evidence>
<feature type="region of interest" description="Disordered" evidence="6">
    <location>
        <begin position="1"/>
        <end position="60"/>
    </location>
</feature>